<evidence type="ECO:0000256" key="5">
    <source>
        <dbReference type="ARBA" id="ARBA00022692"/>
    </source>
</evidence>
<protein>
    <recommendedName>
        <fullName evidence="10">Tripartite ATP-independent periplasmic transporters DctQ component domain-containing protein</fullName>
    </recommendedName>
</protein>
<dbReference type="RefSeq" id="WP_343769115.1">
    <property type="nucleotide sequence ID" value="NZ_BAAACF010000001.1"/>
</dbReference>
<evidence type="ECO:0000256" key="7">
    <source>
        <dbReference type="ARBA" id="ARBA00023136"/>
    </source>
</evidence>
<dbReference type="InterPro" id="IPR007387">
    <property type="entry name" value="TRAP_DctQ"/>
</dbReference>
<feature type="transmembrane region" description="Helical" evidence="9">
    <location>
        <begin position="17"/>
        <end position="38"/>
    </location>
</feature>
<dbReference type="PANTHER" id="PTHR35011:SF2">
    <property type="entry name" value="2,3-DIKETO-L-GULONATE TRAP TRANSPORTER SMALL PERMEASE PROTEIN YIAM"/>
    <property type="match status" value="1"/>
</dbReference>
<comment type="similarity">
    <text evidence="8">Belongs to the TRAP transporter small permease family.</text>
</comment>
<comment type="subcellular location">
    <subcellularLocation>
        <location evidence="1">Cell inner membrane</location>
        <topology evidence="1">Multi-pass membrane protein</topology>
    </subcellularLocation>
</comment>
<keyword evidence="12" id="KW-1185">Reference proteome</keyword>
<evidence type="ECO:0000256" key="4">
    <source>
        <dbReference type="ARBA" id="ARBA00022519"/>
    </source>
</evidence>
<dbReference type="InterPro" id="IPR055348">
    <property type="entry name" value="DctQ"/>
</dbReference>
<evidence type="ECO:0000256" key="1">
    <source>
        <dbReference type="ARBA" id="ARBA00004429"/>
    </source>
</evidence>
<evidence type="ECO:0000313" key="11">
    <source>
        <dbReference type="EMBL" id="GAA0724653.1"/>
    </source>
</evidence>
<evidence type="ECO:0000256" key="8">
    <source>
        <dbReference type="ARBA" id="ARBA00038436"/>
    </source>
</evidence>
<keyword evidence="5 9" id="KW-0812">Transmembrane</keyword>
<evidence type="ECO:0000256" key="2">
    <source>
        <dbReference type="ARBA" id="ARBA00022448"/>
    </source>
</evidence>
<dbReference type="Pfam" id="PF04290">
    <property type="entry name" value="DctQ"/>
    <property type="match status" value="1"/>
</dbReference>
<evidence type="ECO:0000259" key="10">
    <source>
        <dbReference type="Pfam" id="PF04290"/>
    </source>
</evidence>
<accession>A0ABP3U551</accession>
<dbReference type="PANTHER" id="PTHR35011">
    <property type="entry name" value="2,3-DIKETO-L-GULONATE TRAP TRANSPORTER SMALL PERMEASE PROTEIN YIAM"/>
    <property type="match status" value="1"/>
</dbReference>
<evidence type="ECO:0000256" key="9">
    <source>
        <dbReference type="SAM" id="Phobius"/>
    </source>
</evidence>
<keyword evidence="7 9" id="KW-0472">Membrane</keyword>
<sequence length="168" mass="19558">MKGLIKVKDFYNKAEEYLLVGSLAFTVIIVFIQVVMRYVFNSSLSWSEELCRYIFIWQVWLGASLAFRDKQHISIEMVRDKLTGRAKAIYNMIGNIITLAFNIFLVNYGFQLVDKMIQRGVLSSGMRIPLYLVYLSVPLSSLVILFRILGNIYEEIKVFKNYERSESL</sequence>
<evidence type="ECO:0000256" key="3">
    <source>
        <dbReference type="ARBA" id="ARBA00022475"/>
    </source>
</evidence>
<feature type="transmembrane region" description="Helical" evidence="9">
    <location>
        <begin position="50"/>
        <end position="67"/>
    </location>
</feature>
<organism evidence="11 12">
    <name type="scientific">Clostridium malenominatum</name>
    <dbReference type="NCBI Taxonomy" id="1539"/>
    <lineage>
        <taxon>Bacteria</taxon>
        <taxon>Bacillati</taxon>
        <taxon>Bacillota</taxon>
        <taxon>Clostridia</taxon>
        <taxon>Eubacteriales</taxon>
        <taxon>Clostridiaceae</taxon>
        <taxon>Clostridium</taxon>
    </lineage>
</organism>
<evidence type="ECO:0000313" key="12">
    <source>
        <dbReference type="Proteomes" id="UP001500339"/>
    </source>
</evidence>
<comment type="caution">
    <text evidence="11">The sequence shown here is derived from an EMBL/GenBank/DDBJ whole genome shotgun (WGS) entry which is preliminary data.</text>
</comment>
<keyword evidence="4" id="KW-0997">Cell inner membrane</keyword>
<name>A0ABP3U551_9CLOT</name>
<keyword evidence="3" id="KW-1003">Cell membrane</keyword>
<feature type="transmembrane region" description="Helical" evidence="9">
    <location>
        <begin position="130"/>
        <end position="150"/>
    </location>
</feature>
<reference evidence="12" key="1">
    <citation type="journal article" date="2019" name="Int. J. Syst. Evol. Microbiol.">
        <title>The Global Catalogue of Microorganisms (GCM) 10K type strain sequencing project: providing services to taxonomists for standard genome sequencing and annotation.</title>
        <authorList>
            <consortium name="The Broad Institute Genomics Platform"/>
            <consortium name="The Broad Institute Genome Sequencing Center for Infectious Disease"/>
            <person name="Wu L."/>
            <person name="Ma J."/>
        </authorList>
    </citation>
    <scope>NUCLEOTIDE SEQUENCE [LARGE SCALE GENOMIC DNA]</scope>
    <source>
        <strain evidence="12">JCM 1405</strain>
    </source>
</reference>
<evidence type="ECO:0000256" key="6">
    <source>
        <dbReference type="ARBA" id="ARBA00022989"/>
    </source>
</evidence>
<dbReference type="Proteomes" id="UP001500339">
    <property type="component" value="Unassembled WGS sequence"/>
</dbReference>
<proteinExistence type="inferred from homology"/>
<gene>
    <name evidence="11" type="ORF">GCM10008905_18940</name>
</gene>
<keyword evidence="6 9" id="KW-1133">Transmembrane helix</keyword>
<feature type="domain" description="Tripartite ATP-independent periplasmic transporters DctQ component" evidence="10">
    <location>
        <begin position="27"/>
        <end position="156"/>
    </location>
</feature>
<feature type="transmembrane region" description="Helical" evidence="9">
    <location>
        <begin position="88"/>
        <end position="110"/>
    </location>
</feature>
<dbReference type="EMBL" id="BAAACF010000001">
    <property type="protein sequence ID" value="GAA0724653.1"/>
    <property type="molecule type" value="Genomic_DNA"/>
</dbReference>
<keyword evidence="2" id="KW-0813">Transport</keyword>